<dbReference type="Proteomes" id="UP000037069">
    <property type="component" value="Unassembled WGS sequence"/>
</dbReference>
<keyword evidence="4" id="KW-1185">Reference proteome</keyword>
<keyword evidence="2" id="KW-0812">Transmembrane</keyword>
<keyword evidence="2" id="KW-1133">Transmembrane helix</keyword>
<reference evidence="3 4" key="1">
    <citation type="journal article" date="2015" name="Nat. Commun.">
        <title>Lucilia cuprina genome unlocks parasitic fly biology to underpin future interventions.</title>
        <authorList>
            <person name="Anstead C.A."/>
            <person name="Korhonen P.K."/>
            <person name="Young N.D."/>
            <person name="Hall R.S."/>
            <person name="Jex A.R."/>
            <person name="Murali S.C."/>
            <person name="Hughes D.S."/>
            <person name="Lee S.F."/>
            <person name="Perry T."/>
            <person name="Stroehlein A.J."/>
            <person name="Ansell B.R."/>
            <person name="Breugelmans B."/>
            <person name="Hofmann A."/>
            <person name="Qu J."/>
            <person name="Dugan S."/>
            <person name="Lee S.L."/>
            <person name="Chao H."/>
            <person name="Dinh H."/>
            <person name="Han Y."/>
            <person name="Doddapaneni H.V."/>
            <person name="Worley K.C."/>
            <person name="Muzny D.M."/>
            <person name="Ioannidis P."/>
            <person name="Waterhouse R.M."/>
            <person name="Zdobnov E.M."/>
            <person name="James P.J."/>
            <person name="Bagnall N.H."/>
            <person name="Kotze A.C."/>
            <person name="Gibbs R.A."/>
            <person name="Richards S."/>
            <person name="Batterham P."/>
            <person name="Gasser R.B."/>
        </authorList>
    </citation>
    <scope>NUCLEOTIDE SEQUENCE [LARGE SCALE GENOMIC DNA]</scope>
    <source>
        <strain evidence="3 4">LS</strain>
        <tissue evidence="3">Full body</tissue>
    </source>
</reference>
<gene>
    <name evidence="3" type="ORF">FF38_10818</name>
</gene>
<comment type="caution">
    <text evidence="3">The sequence shown here is derived from an EMBL/GenBank/DDBJ whole genome shotgun (WGS) entry which is preliminary data.</text>
</comment>
<name>A0A0L0CN86_LUCCU</name>
<keyword evidence="2" id="KW-0472">Membrane</keyword>
<protein>
    <submittedName>
        <fullName evidence="3">Uncharacterized protein</fullName>
    </submittedName>
</protein>
<feature type="transmembrane region" description="Helical" evidence="2">
    <location>
        <begin position="36"/>
        <end position="60"/>
    </location>
</feature>
<feature type="transmembrane region" description="Helical" evidence="2">
    <location>
        <begin position="12"/>
        <end position="30"/>
    </location>
</feature>
<evidence type="ECO:0000313" key="3">
    <source>
        <dbReference type="EMBL" id="KNC33808.1"/>
    </source>
</evidence>
<dbReference type="AlphaFoldDB" id="A0A0L0CN86"/>
<sequence>MARFTRLQYWQIAVFAGYWFIFFPIIWFLIRPDTFASTIWGTVLFALILLALYLIIYFLIKCCCKPKDSNTNHKRIWTRPSRRGAENPVYSPTTTSNGEEEETRVRMPDAVVYENTSANKKPGLVCQEEPLIDEERKNVRFITSCSLYYDGQDFHDFK</sequence>
<feature type="region of interest" description="Disordered" evidence="1">
    <location>
        <begin position="83"/>
        <end position="102"/>
    </location>
</feature>
<dbReference type="OrthoDB" id="7988465at2759"/>
<evidence type="ECO:0000256" key="2">
    <source>
        <dbReference type="SAM" id="Phobius"/>
    </source>
</evidence>
<accession>A0A0L0CN86</accession>
<evidence type="ECO:0000256" key="1">
    <source>
        <dbReference type="SAM" id="MobiDB-lite"/>
    </source>
</evidence>
<proteinExistence type="predicted"/>
<evidence type="ECO:0000313" key="4">
    <source>
        <dbReference type="Proteomes" id="UP000037069"/>
    </source>
</evidence>
<organism evidence="3 4">
    <name type="scientific">Lucilia cuprina</name>
    <name type="common">Green bottle fly</name>
    <name type="synonym">Australian sheep blowfly</name>
    <dbReference type="NCBI Taxonomy" id="7375"/>
    <lineage>
        <taxon>Eukaryota</taxon>
        <taxon>Metazoa</taxon>
        <taxon>Ecdysozoa</taxon>
        <taxon>Arthropoda</taxon>
        <taxon>Hexapoda</taxon>
        <taxon>Insecta</taxon>
        <taxon>Pterygota</taxon>
        <taxon>Neoptera</taxon>
        <taxon>Endopterygota</taxon>
        <taxon>Diptera</taxon>
        <taxon>Brachycera</taxon>
        <taxon>Muscomorpha</taxon>
        <taxon>Oestroidea</taxon>
        <taxon>Calliphoridae</taxon>
        <taxon>Luciliinae</taxon>
        <taxon>Lucilia</taxon>
    </lineage>
</organism>
<dbReference type="EMBL" id="JRES01000147">
    <property type="protein sequence ID" value="KNC33808.1"/>
    <property type="molecule type" value="Genomic_DNA"/>
</dbReference>